<organism evidence="7 8">
    <name type="scientific">Agaribacillus aureus</name>
    <dbReference type="NCBI Taxonomy" id="3051825"/>
    <lineage>
        <taxon>Bacteria</taxon>
        <taxon>Pseudomonadati</taxon>
        <taxon>Bacteroidota</taxon>
        <taxon>Cytophagia</taxon>
        <taxon>Cytophagales</taxon>
        <taxon>Splendidivirgaceae</taxon>
        <taxon>Agaribacillus</taxon>
    </lineage>
</organism>
<evidence type="ECO:0000256" key="3">
    <source>
        <dbReference type="ARBA" id="ARBA00022692"/>
    </source>
</evidence>
<evidence type="ECO:0000256" key="6">
    <source>
        <dbReference type="SAM" id="Phobius"/>
    </source>
</evidence>
<dbReference type="NCBIfam" id="TIGR03518">
    <property type="entry name" value="ABC_perm_GldF"/>
    <property type="match status" value="1"/>
</dbReference>
<dbReference type="PANTHER" id="PTHR30294">
    <property type="entry name" value="MEMBRANE COMPONENT OF ABC TRANSPORTER YHHJ-RELATED"/>
    <property type="match status" value="1"/>
</dbReference>
<protein>
    <submittedName>
        <fullName evidence="7">Gliding motility-associated ABC transporter permease subunit GldF</fullName>
    </submittedName>
</protein>
<evidence type="ECO:0000313" key="7">
    <source>
        <dbReference type="EMBL" id="MDN5212090.1"/>
    </source>
</evidence>
<feature type="transmembrane region" description="Helical" evidence="6">
    <location>
        <begin position="12"/>
        <end position="35"/>
    </location>
</feature>
<keyword evidence="2" id="KW-1003">Cell membrane</keyword>
<dbReference type="PANTHER" id="PTHR30294:SF29">
    <property type="entry name" value="MULTIDRUG ABC TRANSPORTER PERMEASE YBHS-RELATED"/>
    <property type="match status" value="1"/>
</dbReference>
<dbReference type="InterPro" id="IPR051449">
    <property type="entry name" value="ABC-2_transporter_component"/>
</dbReference>
<reference evidence="7" key="1">
    <citation type="submission" date="2023-06" db="EMBL/GenBank/DDBJ databases">
        <title>Genomic of Agaribacillus aureum.</title>
        <authorList>
            <person name="Wang G."/>
        </authorList>
    </citation>
    <scope>NUCLEOTIDE SEQUENCE</scope>
    <source>
        <strain evidence="7">BMA12</strain>
    </source>
</reference>
<evidence type="ECO:0000313" key="8">
    <source>
        <dbReference type="Proteomes" id="UP001172083"/>
    </source>
</evidence>
<feature type="transmembrane region" description="Helical" evidence="6">
    <location>
        <begin position="55"/>
        <end position="73"/>
    </location>
</feature>
<dbReference type="InterPro" id="IPR019860">
    <property type="entry name" value="Motility-assoc_ABC_perm_GldF"/>
</dbReference>
<dbReference type="Pfam" id="PF12679">
    <property type="entry name" value="ABC2_membrane_2"/>
    <property type="match status" value="1"/>
</dbReference>
<keyword evidence="8" id="KW-1185">Reference proteome</keyword>
<comment type="subcellular location">
    <subcellularLocation>
        <location evidence="1">Cell membrane</location>
        <topology evidence="1">Multi-pass membrane protein</topology>
    </subcellularLocation>
</comment>
<accession>A0ABT8L5J1</accession>
<feature type="transmembrane region" description="Helical" evidence="6">
    <location>
        <begin position="219"/>
        <end position="237"/>
    </location>
</feature>
<evidence type="ECO:0000256" key="4">
    <source>
        <dbReference type="ARBA" id="ARBA00022989"/>
    </source>
</evidence>
<feature type="transmembrane region" description="Helical" evidence="6">
    <location>
        <begin position="164"/>
        <end position="187"/>
    </location>
</feature>
<evidence type="ECO:0000256" key="5">
    <source>
        <dbReference type="ARBA" id="ARBA00023136"/>
    </source>
</evidence>
<evidence type="ECO:0000256" key="1">
    <source>
        <dbReference type="ARBA" id="ARBA00004651"/>
    </source>
</evidence>
<dbReference type="Proteomes" id="UP001172083">
    <property type="component" value="Unassembled WGS sequence"/>
</dbReference>
<sequence length="242" mass="27014">MLKILSKEISSYLNSLIAYIVISVFLTGIGLLMWVFPETNVLDYGFADMETLFSFSPYVFLFLIPAVTMRLFAEEKKTGTLELLFTQPVTDFQIILAKYFSALIIVIFALVPTLIYYFSIYRLGQTVGNIDTAGVIGSYIGLILLGAVFTAIGVFASSITENQIVAFIIAVFLCFFFYSGFSSIAAIDVWGKSSNFLDQLGLLYHYNALSKGLIDARNVVYLLSLTVVMLLLTHVIINSRKW</sequence>
<feature type="transmembrane region" description="Helical" evidence="6">
    <location>
        <begin position="138"/>
        <end position="157"/>
    </location>
</feature>
<dbReference type="RefSeq" id="WP_346757415.1">
    <property type="nucleotide sequence ID" value="NZ_JAUJEB010000001.1"/>
</dbReference>
<evidence type="ECO:0000256" key="2">
    <source>
        <dbReference type="ARBA" id="ARBA00022475"/>
    </source>
</evidence>
<keyword evidence="3 6" id="KW-0812">Transmembrane</keyword>
<comment type="caution">
    <text evidence="7">The sequence shown here is derived from an EMBL/GenBank/DDBJ whole genome shotgun (WGS) entry which is preliminary data.</text>
</comment>
<name>A0ABT8L5J1_9BACT</name>
<keyword evidence="5 6" id="KW-0472">Membrane</keyword>
<keyword evidence="4 6" id="KW-1133">Transmembrane helix</keyword>
<dbReference type="EMBL" id="JAUJEB010000001">
    <property type="protein sequence ID" value="MDN5212090.1"/>
    <property type="molecule type" value="Genomic_DNA"/>
</dbReference>
<proteinExistence type="predicted"/>
<feature type="transmembrane region" description="Helical" evidence="6">
    <location>
        <begin position="94"/>
        <end position="118"/>
    </location>
</feature>
<gene>
    <name evidence="7" type="primary">gldF</name>
    <name evidence="7" type="ORF">QQ020_08505</name>
</gene>